<keyword evidence="11" id="KW-1185">Reference proteome</keyword>
<keyword evidence="5" id="KW-0274">FAD</keyword>
<dbReference type="InterPro" id="IPR004621">
    <property type="entry name" value="Fadh2_euk"/>
</dbReference>
<dbReference type="Pfam" id="PF21895">
    <property type="entry name" value="MTHFR_C"/>
    <property type="match status" value="1"/>
</dbReference>
<dbReference type="AlphaFoldDB" id="A0A1Y1V083"/>
<evidence type="ECO:0000259" key="9">
    <source>
        <dbReference type="Pfam" id="PF21895"/>
    </source>
</evidence>
<comment type="caution">
    <text evidence="10">The sequence shown here is derived from an EMBL/GenBank/DDBJ whole genome shotgun (WGS) entry which is preliminary data.</text>
</comment>
<evidence type="ECO:0000256" key="1">
    <source>
        <dbReference type="ARBA" id="ARBA00001974"/>
    </source>
</evidence>
<dbReference type="STRING" id="1754191.A0A1Y1V083"/>
<dbReference type="GO" id="GO:0071949">
    <property type="term" value="F:FAD binding"/>
    <property type="evidence" value="ECO:0007669"/>
    <property type="project" value="TreeGrafter"/>
</dbReference>
<dbReference type="PANTHER" id="PTHR45754">
    <property type="entry name" value="METHYLENETETRAHYDROFOLATE REDUCTASE"/>
    <property type="match status" value="1"/>
</dbReference>
<dbReference type="GO" id="GO:0035999">
    <property type="term" value="P:tetrahydrofolate interconversion"/>
    <property type="evidence" value="ECO:0007669"/>
    <property type="project" value="UniProtKB-UniPathway"/>
</dbReference>
<comment type="cofactor">
    <cofactor evidence="1">
        <name>FAD</name>
        <dbReference type="ChEBI" id="CHEBI:57692"/>
    </cofactor>
</comment>
<dbReference type="FunFam" id="3.20.20.220:FF:000002">
    <property type="entry name" value="Methylenetetrahydrofolate reductase"/>
    <property type="match status" value="1"/>
</dbReference>
<reference evidence="10 11" key="1">
    <citation type="submission" date="2016-08" db="EMBL/GenBank/DDBJ databases">
        <title>Genomes of anaerobic fungi encode conserved fungal cellulosomes for biomass hydrolysis.</title>
        <authorList>
            <consortium name="DOE Joint Genome Institute"/>
            <person name="Haitjema C.H."/>
            <person name="Gilmore S.P."/>
            <person name="Henske J.K."/>
            <person name="Solomon K.V."/>
            <person name="De Groot R."/>
            <person name="Kuo A."/>
            <person name="Mondo S.J."/>
            <person name="Salamov A.A."/>
            <person name="Labutti K."/>
            <person name="Zhao Z."/>
            <person name="Chiniquy J."/>
            <person name="Barry K."/>
            <person name="Brewer H.M."/>
            <person name="Purvine S.O."/>
            <person name="Wright A.T."/>
            <person name="Boxma B."/>
            <person name="Van Alen T."/>
            <person name="Hackstein J.H."/>
            <person name="Baker S.E."/>
            <person name="Grigoriev I.V."/>
            <person name="O'Malley M.A."/>
        </authorList>
    </citation>
    <scope>NUCLEOTIDE SEQUENCE [LARGE SCALE GENOMIC DNA]</scope>
    <source>
        <strain evidence="11">finn</strain>
    </source>
</reference>
<evidence type="ECO:0000256" key="5">
    <source>
        <dbReference type="ARBA" id="ARBA00022827"/>
    </source>
</evidence>
<dbReference type="GO" id="GO:0005829">
    <property type="term" value="C:cytosol"/>
    <property type="evidence" value="ECO:0007669"/>
    <property type="project" value="TreeGrafter"/>
</dbReference>
<dbReference type="SUPFAM" id="SSF51730">
    <property type="entry name" value="FAD-linked oxidoreductase"/>
    <property type="match status" value="1"/>
</dbReference>
<dbReference type="NCBIfam" id="TIGR00677">
    <property type="entry name" value="fadh2_euk"/>
    <property type="match status" value="1"/>
</dbReference>
<name>A0A1Y1V083_9FUNG</name>
<dbReference type="PANTHER" id="PTHR45754:SF3">
    <property type="entry name" value="METHYLENETETRAHYDROFOLATE REDUCTASE (NADPH)"/>
    <property type="match status" value="1"/>
</dbReference>
<evidence type="ECO:0000256" key="4">
    <source>
        <dbReference type="ARBA" id="ARBA00022630"/>
    </source>
</evidence>
<accession>A0A1Y1V083</accession>
<keyword evidence="4" id="KW-0285">Flavoprotein</keyword>
<evidence type="ECO:0000256" key="2">
    <source>
        <dbReference type="ARBA" id="ARBA00004777"/>
    </source>
</evidence>
<evidence type="ECO:0000256" key="8">
    <source>
        <dbReference type="RuleBase" id="RU004254"/>
    </source>
</evidence>
<evidence type="ECO:0000256" key="3">
    <source>
        <dbReference type="ARBA" id="ARBA00006743"/>
    </source>
</evidence>
<comment type="pathway">
    <text evidence="2 8">One-carbon metabolism; tetrahydrofolate interconversion.</text>
</comment>
<dbReference type="Gene3D" id="3.20.20.220">
    <property type="match status" value="1"/>
</dbReference>
<reference evidence="10 11" key="2">
    <citation type="submission" date="2016-08" db="EMBL/GenBank/DDBJ databases">
        <title>Pervasive Adenine N6-methylation of Active Genes in Fungi.</title>
        <authorList>
            <consortium name="DOE Joint Genome Institute"/>
            <person name="Mondo S.J."/>
            <person name="Dannebaum R.O."/>
            <person name="Kuo R.C."/>
            <person name="Labutti K."/>
            <person name="Haridas S."/>
            <person name="Kuo A."/>
            <person name="Salamov A."/>
            <person name="Ahrendt S.R."/>
            <person name="Lipzen A."/>
            <person name="Sullivan W."/>
            <person name="Andreopoulos W.B."/>
            <person name="Clum A."/>
            <person name="Lindquist E."/>
            <person name="Daum C."/>
            <person name="Ramamoorthy G.K."/>
            <person name="Gryganskyi A."/>
            <person name="Culley D."/>
            <person name="Magnuson J.K."/>
            <person name="James T.Y."/>
            <person name="O'Malley M.A."/>
            <person name="Stajich J.E."/>
            <person name="Spatafora J.W."/>
            <person name="Visel A."/>
            <person name="Grigoriev I.V."/>
        </authorList>
    </citation>
    <scope>NUCLEOTIDE SEQUENCE [LARGE SCALE GENOMIC DNA]</scope>
    <source>
        <strain evidence="11">finn</strain>
    </source>
</reference>
<dbReference type="InterPro" id="IPR003171">
    <property type="entry name" value="Mehydrof_redctse-like"/>
</dbReference>
<dbReference type="UniPathway" id="UPA00193"/>
<dbReference type="OrthoDB" id="16284at2759"/>
<evidence type="ECO:0000256" key="6">
    <source>
        <dbReference type="ARBA" id="ARBA00022857"/>
    </source>
</evidence>
<dbReference type="Pfam" id="PF02219">
    <property type="entry name" value="MTHFR"/>
    <property type="match status" value="1"/>
</dbReference>
<comment type="similarity">
    <text evidence="3">Belongs to the methylenetetrahydrofolate reductase family.</text>
</comment>
<feature type="domain" description="MTHFR SAM-binding regulatory" evidence="9">
    <location>
        <begin position="301"/>
        <end position="582"/>
    </location>
</feature>
<evidence type="ECO:0000313" key="11">
    <source>
        <dbReference type="Proteomes" id="UP000193719"/>
    </source>
</evidence>
<sequence length="583" mass="67135">MKIIKKIEKAIQQKRTFCSFEYFPPKTPQGVNNLYDRFERMALLGPEFIDVTWNAGGVTSDLTIEICSNAQTVYGLETNMHLTCTNMPVEKIDHALREAKKAGVQNIFALRGDPPRGVKDWTQCENGFAFAIDLIRYIKKGYGDFFGIGVAGYPEVHPDSPSKEDDLKFLKEKVDAGADFIISQYFYDVDLFLQWVKDCRDAGINCPILPGLLPIQTYDKFINMIRMNNTSVPEYILKDLEPIKEDDQAVKDYGIKLLTEMSKKLIANGIPGIHIYTMNLERSARVILENLGLAQSQEIVKPLPWNRSLKNNRLKEDVRPIFWRNRIKSYIQRTDSWDEFPNGRWGDSRSPAYGEINLHSSSSFKYSNADCLAMWGNPEKPEEVFEVFSKYLKGEIKALPWCETALHKESSIIRERLININKKGFLSINSQPSVNGAPSTDKVYGWGPKNGFVFQKAYLEFFIKEEKLQKLEEAIKEDGFLSYYAINQKGDLKTNQKDETANAVTWGVFPGREILQPTIVELVSFLAWKDEAFTLWNIWKDLYDKNSKSYEIINELSTNYYLINIVDNNFQRVDKIYDILEKL</sequence>
<gene>
    <name evidence="10" type="ORF">BCR36DRAFT_415072</name>
</gene>
<dbReference type="GO" id="GO:0004489">
    <property type="term" value="F:methylenetetrahydrofolate reductase [NAD(P)H] activity"/>
    <property type="evidence" value="ECO:0007669"/>
    <property type="project" value="EnsemblFungi"/>
</dbReference>
<organism evidence="10 11">
    <name type="scientific">Piromyces finnis</name>
    <dbReference type="NCBI Taxonomy" id="1754191"/>
    <lineage>
        <taxon>Eukaryota</taxon>
        <taxon>Fungi</taxon>
        <taxon>Fungi incertae sedis</taxon>
        <taxon>Chytridiomycota</taxon>
        <taxon>Chytridiomycota incertae sedis</taxon>
        <taxon>Neocallimastigomycetes</taxon>
        <taxon>Neocallimastigales</taxon>
        <taxon>Neocallimastigaceae</taxon>
        <taxon>Piromyces</taxon>
    </lineage>
</organism>
<keyword evidence="6" id="KW-0521">NADP</keyword>
<proteinExistence type="inferred from homology"/>
<dbReference type="Proteomes" id="UP000193719">
    <property type="component" value="Unassembled WGS sequence"/>
</dbReference>
<evidence type="ECO:0000256" key="7">
    <source>
        <dbReference type="ARBA" id="ARBA00023002"/>
    </source>
</evidence>
<keyword evidence="7" id="KW-0560">Oxidoreductase</keyword>
<evidence type="ECO:0000313" key="10">
    <source>
        <dbReference type="EMBL" id="ORX44316.1"/>
    </source>
</evidence>
<protein>
    <submittedName>
        <fullName evidence="10">Methylenetetrahydrofolate reduct</fullName>
    </submittedName>
</protein>
<dbReference type="CDD" id="cd00537">
    <property type="entry name" value="MTHFR"/>
    <property type="match status" value="1"/>
</dbReference>
<dbReference type="GO" id="GO:0009086">
    <property type="term" value="P:methionine biosynthetic process"/>
    <property type="evidence" value="ECO:0007669"/>
    <property type="project" value="EnsemblFungi"/>
</dbReference>
<dbReference type="InterPro" id="IPR029041">
    <property type="entry name" value="FAD-linked_oxidoreductase-like"/>
</dbReference>
<dbReference type="EMBL" id="MCFH01000046">
    <property type="protein sequence ID" value="ORX44316.1"/>
    <property type="molecule type" value="Genomic_DNA"/>
</dbReference>
<dbReference type="InterPro" id="IPR053806">
    <property type="entry name" value="MTHFR_C"/>
</dbReference>